<comment type="caution">
    <text evidence="5">The sequence shown here is derived from an EMBL/GenBank/DDBJ whole genome shotgun (WGS) entry which is preliminary data.</text>
</comment>
<dbReference type="PANTHER" id="PTHR43818:SF11">
    <property type="entry name" value="BCDNA.GH03377"/>
    <property type="match status" value="1"/>
</dbReference>
<proteinExistence type="predicted"/>
<dbReference type="Pfam" id="PF22725">
    <property type="entry name" value="GFO_IDH_MocA_C3"/>
    <property type="match status" value="1"/>
</dbReference>
<dbReference type="Gene3D" id="3.40.50.720">
    <property type="entry name" value="NAD(P)-binding Rossmann-like Domain"/>
    <property type="match status" value="1"/>
</dbReference>
<sequence length="384" mass="40955">MADLGVIGLIRGLYVARWCARIGVRVTALCDSDPARLTEAAREFPDALRTARWQDLLAPEAGLDGVLLAHDFDRHAEPAVAFLDRGIHVLSETAACTTEREGRALVAAAERGSASYSFAENYVTHAHVRAIRRIVRDGGIGTPQLIESDYLHGASPEDIAAMIGDPAHWRGRIPSTAYCTHALSPVLDVTGAWPVEVSAFPVTAERRPAAVVLMVRLSDGGLAVTRQSFLQGEPDSHWHWFSVRGSRGLAESVRAAGDRCWHVRLRRDAWATADGRGAYEEELTPPALRLAAGGGAPGGPRTVEVPRHDEGTALIADAFRACMEEGAAPRVPVRPAVAASLVGTSAAVSLAEGGRAVAVPDVRSWPGHRETGHREIGPASEFPA</sequence>
<dbReference type="Proteomes" id="UP000308697">
    <property type="component" value="Unassembled WGS sequence"/>
</dbReference>
<protein>
    <submittedName>
        <fullName evidence="5">Gfo/Idh/MocA family oxidoreductase</fullName>
    </submittedName>
</protein>
<reference evidence="5 6" key="1">
    <citation type="submission" date="2019-04" db="EMBL/GenBank/DDBJ databases">
        <title>Streptomyces piniterrae sp. nov., a heliquinomycin-producing actinomycete isolated from rhizosphere soil of Pinus yunnanensis.</title>
        <authorList>
            <person name="Zhuang X."/>
            <person name="Zhao J."/>
        </authorList>
    </citation>
    <scope>NUCLEOTIDE SEQUENCE [LARGE SCALE GENOMIC DNA]</scope>
    <source>
        <strain evidence="6">jys28</strain>
    </source>
</reference>
<dbReference type="OrthoDB" id="103047at2"/>
<dbReference type="InterPro" id="IPR036291">
    <property type="entry name" value="NAD(P)-bd_dom_sf"/>
</dbReference>
<keyword evidence="6" id="KW-1185">Reference proteome</keyword>
<dbReference type="SUPFAM" id="SSF51735">
    <property type="entry name" value="NAD(P)-binding Rossmann-fold domains"/>
    <property type="match status" value="1"/>
</dbReference>
<dbReference type="AlphaFoldDB" id="A0A4U0MXT8"/>
<dbReference type="InterPro" id="IPR050463">
    <property type="entry name" value="Gfo/Idh/MocA_oxidrdct_glycsds"/>
</dbReference>
<dbReference type="InterPro" id="IPR055170">
    <property type="entry name" value="GFO_IDH_MocA-like_dom"/>
</dbReference>
<organism evidence="5 6">
    <name type="scientific">Streptomyces piniterrae</name>
    <dbReference type="NCBI Taxonomy" id="2571125"/>
    <lineage>
        <taxon>Bacteria</taxon>
        <taxon>Bacillati</taxon>
        <taxon>Actinomycetota</taxon>
        <taxon>Actinomycetes</taxon>
        <taxon>Kitasatosporales</taxon>
        <taxon>Streptomycetaceae</taxon>
        <taxon>Streptomyces</taxon>
    </lineage>
</organism>
<feature type="region of interest" description="Disordered" evidence="2">
    <location>
        <begin position="363"/>
        <end position="384"/>
    </location>
</feature>
<feature type="domain" description="GFO/IDH/MocA-like oxidoreductase" evidence="4">
    <location>
        <begin position="128"/>
        <end position="249"/>
    </location>
</feature>
<gene>
    <name evidence="5" type="ORF">FCH28_26045</name>
</gene>
<evidence type="ECO:0000259" key="4">
    <source>
        <dbReference type="Pfam" id="PF22725"/>
    </source>
</evidence>
<dbReference type="Pfam" id="PF01408">
    <property type="entry name" value="GFO_IDH_MocA"/>
    <property type="match status" value="1"/>
</dbReference>
<accession>A0A4U0MXT8</accession>
<dbReference type="GO" id="GO:0000166">
    <property type="term" value="F:nucleotide binding"/>
    <property type="evidence" value="ECO:0007669"/>
    <property type="project" value="InterPro"/>
</dbReference>
<dbReference type="PANTHER" id="PTHR43818">
    <property type="entry name" value="BCDNA.GH03377"/>
    <property type="match status" value="1"/>
</dbReference>
<feature type="domain" description="Gfo/Idh/MocA-like oxidoreductase N-terminal" evidence="3">
    <location>
        <begin position="5"/>
        <end position="114"/>
    </location>
</feature>
<keyword evidence="1" id="KW-0560">Oxidoreductase</keyword>
<evidence type="ECO:0000313" key="5">
    <source>
        <dbReference type="EMBL" id="TJZ45999.1"/>
    </source>
</evidence>
<feature type="compositionally biased region" description="Basic and acidic residues" evidence="2">
    <location>
        <begin position="367"/>
        <end position="376"/>
    </location>
</feature>
<evidence type="ECO:0000256" key="1">
    <source>
        <dbReference type="ARBA" id="ARBA00023002"/>
    </source>
</evidence>
<dbReference type="EMBL" id="SUMB01000010">
    <property type="protein sequence ID" value="TJZ45999.1"/>
    <property type="molecule type" value="Genomic_DNA"/>
</dbReference>
<dbReference type="Gene3D" id="3.30.360.10">
    <property type="entry name" value="Dihydrodipicolinate Reductase, domain 2"/>
    <property type="match status" value="1"/>
</dbReference>
<evidence type="ECO:0000259" key="3">
    <source>
        <dbReference type="Pfam" id="PF01408"/>
    </source>
</evidence>
<dbReference type="RefSeq" id="WP_136742595.1">
    <property type="nucleotide sequence ID" value="NZ_SUMB01000010.1"/>
</dbReference>
<evidence type="ECO:0000256" key="2">
    <source>
        <dbReference type="SAM" id="MobiDB-lite"/>
    </source>
</evidence>
<dbReference type="GO" id="GO:0016491">
    <property type="term" value="F:oxidoreductase activity"/>
    <property type="evidence" value="ECO:0007669"/>
    <property type="project" value="UniProtKB-KW"/>
</dbReference>
<dbReference type="InterPro" id="IPR000683">
    <property type="entry name" value="Gfo/Idh/MocA-like_OxRdtase_N"/>
</dbReference>
<name>A0A4U0MXT8_9ACTN</name>
<dbReference type="SUPFAM" id="SSF55347">
    <property type="entry name" value="Glyceraldehyde-3-phosphate dehydrogenase-like, C-terminal domain"/>
    <property type="match status" value="1"/>
</dbReference>
<evidence type="ECO:0000313" key="6">
    <source>
        <dbReference type="Proteomes" id="UP000308697"/>
    </source>
</evidence>